<protein>
    <recommendedName>
        <fullName evidence="3">(+)RNA virus helicase C-terminal domain-containing protein</fullName>
    </recommendedName>
</protein>
<gene>
    <name evidence="1" type="ORF">EVAR_59130_1</name>
</gene>
<evidence type="ECO:0008006" key="3">
    <source>
        <dbReference type="Google" id="ProtNLM"/>
    </source>
</evidence>
<dbReference type="OrthoDB" id="9995375at2759"/>
<organism evidence="1 2">
    <name type="scientific">Eumeta variegata</name>
    <name type="common">Bagworm moth</name>
    <name type="synonym">Eumeta japonica</name>
    <dbReference type="NCBI Taxonomy" id="151549"/>
    <lineage>
        <taxon>Eukaryota</taxon>
        <taxon>Metazoa</taxon>
        <taxon>Ecdysozoa</taxon>
        <taxon>Arthropoda</taxon>
        <taxon>Hexapoda</taxon>
        <taxon>Insecta</taxon>
        <taxon>Pterygota</taxon>
        <taxon>Neoptera</taxon>
        <taxon>Endopterygota</taxon>
        <taxon>Lepidoptera</taxon>
        <taxon>Glossata</taxon>
        <taxon>Ditrysia</taxon>
        <taxon>Tineoidea</taxon>
        <taxon>Psychidae</taxon>
        <taxon>Oiketicinae</taxon>
        <taxon>Eumeta</taxon>
    </lineage>
</organism>
<dbReference type="Proteomes" id="UP000299102">
    <property type="component" value="Unassembled WGS sequence"/>
</dbReference>
<accession>A0A4C1ZJD6</accession>
<dbReference type="InterPro" id="IPR027417">
    <property type="entry name" value="P-loop_NTPase"/>
</dbReference>
<dbReference type="AlphaFoldDB" id="A0A4C1ZJD6"/>
<evidence type="ECO:0000313" key="2">
    <source>
        <dbReference type="Proteomes" id="UP000299102"/>
    </source>
</evidence>
<proteinExistence type="predicted"/>
<sequence>MTTYSATDDLGVLDEEQMDSIERRKYITLSYAPIMVIARCMRVALEKRFLEMTKTVIRRKNSSDAREDWVVPDIIWVIGVPGCRKTSWVVKHFKLGRDIIITITRKPARDLKEAS</sequence>
<comment type="caution">
    <text evidence="1">The sequence shown here is derived from an EMBL/GenBank/DDBJ whole genome shotgun (WGS) entry which is preliminary data.</text>
</comment>
<name>A0A4C1ZJD6_EUMVA</name>
<reference evidence="1 2" key="1">
    <citation type="journal article" date="2019" name="Commun. Biol.">
        <title>The bagworm genome reveals a unique fibroin gene that provides high tensile strength.</title>
        <authorList>
            <person name="Kono N."/>
            <person name="Nakamura H."/>
            <person name="Ohtoshi R."/>
            <person name="Tomita M."/>
            <person name="Numata K."/>
            <person name="Arakawa K."/>
        </authorList>
    </citation>
    <scope>NUCLEOTIDE SEQUENCE [LARGE SCALE GENOMIC DNA]</scope>
</reference>
<evidence type="ECO:0000313" key="1">
    <source>
        <dbReference type="EMBL" id="GBP87234.1"/>
    </source>
</evidence>
<dbReference type="Gene3D" id="3.40.50.300">
    <property type="entry name" value="P-loop containing nucleotide triphosphate hydrolases"/>
    <property type="match status" value="1"/>
</dbReference>
<dbReference type="EMBL" id="BGZK01001845">
    <property type="protein sequence ID" value="GBP87234.1"/>
    <property type="molecule type" value="Genomic_DNA"/>
</dbReference>
<keyword evidence="2" id="KW-1185">Reference proteome</keyword>